<keyword evidence="3" id="KW-1185">Reference proteome</keyword>
<dbReference type="Proteomes" id="UP000039046">
    <property type="component" value="Unassembled WGS sequence"/>
</dbReference>
<feature type="compositionally biased region" description="Low complexity" evidence="1">
    <location>
        <begin position="677"/>
        <end position="686"/>
    </location>
</feature>
<feature type="region of interest" description="Disordered" evidence="1">
    <location>
        <begin position="42"/>
        <end position="72"/>
    </location>
</feature>
<organism evidence="2 3">
    <name type="scientific">[Torrubiella] hemipterigena</name>
    <dbReference type="NCBI Taxonomy" id="1531966"/>
    <lineage>
        <taxon>Eukaryota</taxon>
        <taxon>Fungi</taxon>
        <taxon>Dikarya</taxon>
        <taxon>Ascomycota</taxon>
        <taxon>Pezizomycotina</taxon>
        <taxon>Sordariomycetes</taxon>
        <taxon>Hypocreomycetidae</taxon>
        <taxon>Hypocreales</taxon>
        <taxon>Clavicipitaceae</taxon>
        <taxon>Clavicipitaceae incertae sedis</taxon>
        <taxon>'Torrubiella' clade</taxon>
    </lineage>
</organism>
<feature type="compositionally biased region" description="Polar residues" evidence="1">
    <location>
        <begin position="125"/>
        <end position="147"/>
    </location>
</feature>
<evidence type="ECO:0000313" key="2">
    <source>
        <dbReference type="EMBL" id="CEJ86726.1"/>
    </source>
</evidence>
<dbReference type="AlphaFoldDB" id="A0A0A1SUP2"/>
<feature type="compositionally biased region" description="Polar residues" evidence="1">
    <location>
        <begin position="94"/>
        <end position="112"/>
    </location>
</feature>
<evidence type="ECO:0008006" key="4">
    <source>
        <dbReference type="Google" id="ProtNLM"/>
    </source>
</evidence>
<feature type="region of interest" description="Disordered" evidence="1">
    <location>
        <begin position="513"/>
        <end position="740"/>
    </location>
</feature>
<sequence length="740" mass="81875">MGNEPARLNGEARDLMTARMENRLETWLEAGEKVFFGNGLCPPPRTDVAKSSPTANTSAPQPERNRSASKSPIANMAKVEAERSAHQRPLVVSGSGTYHAPQQTSAVATNSRPESRVEQPMRSCSEPSPESIRMNTPGTSEMSDSQEASVIIEVGPKKTETETEAKPDRNEFSPIINQPKNLTVKRQRAHPEQIPKFGGTSGDDVFAPSEKTSLETKAVTSTEVEEKPAIPLALSQDVRSQAAVIHATPGPSRQSWGHSRKPSSQNTIQQYHCDIPQGSGYMESNPMQSGNIGYRPNHKYGYHKDQYCNNGGNPNYRLYAPCDCRQCMERNRSIYIRVKETHGGITGFEVQNKLKIELQKLFGDVEDVYSINKQSPTLNFVARFVLEDSMAAALSYYDGWIIPKVLRIYISPVFRSKWYAAQTNQRGMYRKMHGDYMYQQNMNHFGHDQRQGQYQHNKYVPSAPAAHHQYNRIPPWQARATDAALEPHLHALPVPVGIANQFAIAPLHQPVYEPPGEETLAQSKPPSEETIPLQPRQCTSLPEPLTAAPQTRVSLPAARTTGKQKNPEPLDQSSRSASQDQQQQLRPAKKTTENKLPKKVSAPPKPTAPPATLPEKPAFAVPNRPRTQDTNTETAAAGPAPKEKRQPPSDLPTIAERDSKAPAKATKLPTQDARQLEQPAEPQAAPNPVFKSSMGDPSTEPFVYKGNRVGISTIGKRSGKKHKRPEIPSFPPRDLDRRGG</sequence>
<dbReference type="HOGENOM" id="CLU_375164_0_0_1"/>
<evidence type="ECO:0000256" key="1">
    <source>
        <dbReference type="SAM" id="MobiDB-lite"/>
    </source>
</evidence>
<feature type="region of interest" description="Disordered" evidence="1">
    <location>
        <begin position="93"/>
        <end position="147"/>
    </location>
</feature>
<feature type="compositionally biased region" description="Pro residues" evidence="1">
    <location>
        <begin position="603"/>
        <end position="612"/>
    </location>
</feature>
<feature type="compositionally biased region" description="Polar residues" evidence="1">
    <location>
        <begin position="251"/>
        <end position="267"/>
    </location>
</feature>
<feature type="region of interest" description="Disordered" evidence="1">
    <location>
        <begin position="248"/>
        <end position="267"/>
    </location>
</feature>
<reference evidence="2 3" key="1">
    <citation type="journal article" date="2015" name="Genome Announc.">
        <title>Draft Genome Sequence and Gene Annotation of the Entomopathogenic Fungus Verticillium hemipterigenum.</title>
        <authorList>
            <person name="Horn F."/>
            <person name="Habel A."/>
            <person name="Scharf D.H."/>
            <person name="Dworschak J."/>
            <person name="Brakhage A.A."/>
            <person name="Guthke R."/>
            <person name="Hertweck C."/>
            <person name="Linde J."/>
        </authorList>
    </citation>
    <scope>NUCLEOTIDE SEQUENCE [LARGE SCALE GENOMIC DNA]</scope>
</reference>
<feature type="compositionally biased region" description="Low complexity" evidence="1">
    <location>
        <begin position="570"/>
        <end position="586"/>
    </location>
</feature>
<feature type="compositionally biased region" description="Polar residues" evidence="1">
    <location>
        <begin position="49"/>
        <end position="60"/>
    </location>
</feature>
<evidence type="ECO:0000313" key="3">
    <source>
        <dbReference type="Proteomes" id="UP000039046"/>
    </source>
</evidence>
<name>A0A0A1SUP2_9HYPO</name>
<accession>A0A0A1SUP2</accession>
<dbReference type="OrthoDB" id="3941926at2759"/>
<dbReference type="EMBL" id="CDHN01000002">
    <property type="protein sequence ID" value="CEJ86726.1"/>
    <property type="molecule type" value="Genomic_DNA"/>
</dbReference>
<gene>
    <name evidence="2" type="ORF">VHEMI04188</name>
</gene>
<proteinExistence type="predicted"/>
<protein>
    <recommendedName>
        <fullName evidence="4">RRM domain-containing protein</fullName>
    </recommendedName>
</protein>